<evidence type="ECO:0000313" key="2">
    <source>
        <dbReference type="EMBL" id="KAG7383753.1"/>
    </source>
</evidence>
<reference evidence="2" key="1">
    <citation type="submission" date="2021-02" db="EMBL/GenBank/DDBJ databases">
        <authorList>
            <person name="Palmer J.M."/>
        </authorList>
    </citation>
    <scope>NUCLEOTIDE SEQUENCE</scope>
    <source>
        <strain evidence="2">SCRP23</strain>
    </source>
</reference>
<dbReference type="AlphaFoldDB" id="A0A8T1VUS9"/>
<dbReference type="EMBL" id="JAGDFL010000634">
    <property type="protein sequence ID" value="KAG7383753.1"/>
    <property type="molecule type" value="Genomic_DNA"/>
</dbReference>
<keyword evidence="3" id="KW-1185">Reference proteome</keyword>
<dbReference type="Proteomes" id="UP000693981">
    <property type="component" value="Unassembled WGS sequence"/>
</dbReference>
<accession>A0A8T1VUS9</accession>
<organism evidence="2 3">
    <name type="scientific">Phytophthora boehmeriae</name>
    <dbReference type="NCBI Taxonomy" id="109152"/>
    <lineage>
        <taxon>Eukaryota</taxon>
        <taxon>Sar</taxon>
        <taxon>Stramenopiles</taxon>
        <taxon>Oomycota</taxon>
        <taxon>Peronosporomycetes</taxon>
        <taxon>Peronosporales</taxon>
        <taxon>Peronosporaceae</taxon>
        <taxon>Phytophthora</taxon>
    </lineage>
</organism>
<feature type="region of interest" description="Disordered" evidence="1">
    <location>
        <begin position="480"/>
        <end position="568"/>
    </location>
</feature>
<dbReference type="OrthoDB" id="129227at2759"/>
<feature type="compositionally biased region" description="Low complexity" evidence="1">
    <location>
        <begin position="1"/>
        <end position="10"/>
    </location>
</feature>
<proteinExistence type="predicted"/>
<gene>
    <name evidence="2" type="ORF">PHYBOEH_009808</name>
</gene>
<evidence type="ECO:0000256" key="1">
    <source>
        <dbReference type="SAM" id="MobiDB-lite"/>
    </source>
</evidence>
<evidence type="ECO:0000313" key="3">
    <source>
        <dbReference type="Proteomes" id="UP000693981"/>
    </source>
</evidence>
<feature type="compositionally biased region" description="Basic and acidic residues" evidence="1">
    <location>
        <begin position="480"/>
        <end position="501"/>
    </location>
</feature>
<protein>
    <submittedName>
        <fullName evidence="2">Uncharacterized protein</fullName>
    </submittedName>
</protein>
<comment type="caution">
    <text evidence="2">The sequence shown here is derived from an EMBL/GenBank/DDBJ whole genome shotgun (WGS) entry which is preliminary data.</text>
</comment>
<feature type="compositionally biased region" description="Basic and acidic residues" evidence="1">
    <location>
        <begin position="523"/>
        <end position="540"/>
    </location>
</feature>
<name>A0A8T1VUS9_9STRA</name>
<feature type="compositionally biased region" description="Basic and acidic residues" evidence="1">
    <location>
        <begin position="102"/>
        <end position="144"/>
    </location>
</feature>
<sequence>MSDPAPGTTQTPPPADAPVNDTVTQEAPSDKTGEGQRATTGDSAQDGPKAATSSYFKPPAGISIGPDADFDEPAQEHDDHGNGGGETTAGNTGVQADDSYDDVDHGDTHGDAGNGVHDDAVRESDEHIHSDENDEHNNDDHDHSFLQRDSHLETTSGAMHWLKPQELASLPANIVSSIMDRMKYSGEQAANAAPPQWTFPPAYSTGCETFVAAVPATAEAIQAGGCYLDGNGGTDVLVRFDDFSVEGLVDLDEILGPGARDRILRTALWRPSQDAVESALNRLQTRREFAAILAHFSPQKLAERTFNMISSMRQMLAKYRRMRILVDKKVPESQAVQAALDAQEESDHIKGEWRHMCEYWSHRIEDLNKFVDELREEHAQDIRRLAHNHFLEVEQLKQKIRVLKRGLQDVKYENNKLRVGDHLPGRRFKAWDFMDFLMDHAEVFPNWERLLLLCKHYEHGTIPDPSLKTRCMVDALDDLNAPRKDYPSKEERGSQDEEPKGDPGANAPGSGNSIVVDVTGDDSGDKFADSEKTHRAELGRRYKSRGASSSKKCPPANIQARPSAHSPARDYEVLLPGDARRVSKADARKSLGPIVWKELRPDVREAMRSRLTYRGALNWLSEDRPAHSLFIESALVDMLVSMMFWNQLDETPWTKYVQDCYF</sequence>
<feature type="region of interest" description="Disordered" evidence="1">
    <location>
        <begin position="1"/>
        <end position="144"/>
    </location>
</feature>